<dbReference type="GeneID" id="60695938"/>
<accession>A0A5P9XPI8</accession>
<dbReference type="EMBL" id="CP045571">
    <property type="protein sequence ID" value="QFX95901.1"/>
    <property type="molecule type" value="Genomic_DNA"/>
</dbReference>
<organism evidence="1 2">
    <name type="scientific">Acidithiobacillus thiooxidans ATCC 19377</name>
    <dbReference type="NCBI Taxonomy" id="637390"/>
    <lineage>
        <taxon>Bacteria</taxon>
        <taxon>Pseudomonadati</taxon>
        <taxon>Pseudomonadota</taxon>
        <taxon>Acidithiobacillia</taxon>
        <taxon>Acidithiobacillales</taxon>
        <taxon>Acidithiobacillaceae</taxon>
        <taxon>Acidithiobacillus</taxon>
    </lineage>
</organism>
<dbReference type="AlphaFoldDB" id="A0A5P9XPI8"/>
<sequence length="53" mass="5880">MPSITRASRGTDKVYLFIDMMISFDGFSEMGRAQSRRSGVEGIFGAYVKGNIQ</sequence>
<proteinExistence type="predicted"/>
<name>A0A5P9XPI8_ACITH</name>
<evidence type="ECO:0000313" key="2">
    <source>
        <dbReference type="Proteomes" id="UP000363590"/>
    </source>
</evidence>
<dbReference type="KEGG" id="atx:GCD22_01584"/>
<evidence type="ECO:0000313" key="1">
    <source>
        <dbReference type="EMBL" id="QFX95901.1"/>
    </source>
</evidence>
<dbReference type="RefSeq" id="WP_153940567.1">
    <property type="nucleotide sequence ID" value="NZ_CP045571.1"/>
</dbReference>
<reference evidence="1 2" key="1">
    <citation type="submission" date="2019-10" db="EMBL/GenBank/DDBJ databases">
        <authorList>
            <person name="Wang R."/>
        </authorList>
    </citation>
    <scope>NUCLEOTIDE SEQUENCE [LARGE SCALE GENOMIC DNA]</scope>
    <source>
        <strain evidence="1 2">ATCC 19377</strain>
    </source>
</reference>
<protein>
    <submittedName>
        <fullName evidence="1">Uncharacterized protein</fullName>
    </submittedName>
</protein>
<gene>
    <name evidence="1" type="ORF">GCD22_01584</name>
</gene>
<dbReference type="Proteomes" id="UP000363590">
    <property type="component" value="Chromosome"/>
</dbReference>